<keyword evidence="1" id="KW-0539">Nucleus</keyword>
<comment type="subcellular location">
    <subcellularLocation>
        <location evidence="1">Nucleus</location>
    </subcellularLocation>
</comment>
<dbReference type="GO" id="GO:0016226">
    <property type="term" value="P:iron-sulfur cluster assembly"/>
    <property type="evidence" value="ECO:0007669"/>
    <property type="project" value="UniProtKB-UniRule"/>
</dbReference>
<dbReference type="Proteomes" id="UP001163823">
    <property type="component" value="Chromosome 7"/>
</dbReference>
<dbReference type="Gene3D" id="1.25.10.10">
    <property type="entry name" value="Leucine-rich Repeat Variant"/>
    <property type="match status" value="1"/>
</dbReference>
<proteinExistence type="inferred from homology"/>
<reference evidence="3" key="1">
    <citation type="journal article" date="2023" name="Science">
        <title>Elucidation of the pathway for biosynthesis of saponin adjuvants from the soapbark tree.</title>
        <authorList>
            <person name="Reed J."/>
            <person name="Orme A."/>
            <person name="El-Demerdash A."/>
            <person name="Owen C."/>
            <person name="Martin L.B.B."/>
            <person name="Misra R.C."/>
            <person name="Kikuchi S."/>
            <person name="Rejzek M."/>
            <person name="Martin A.C."/>
            <person name="Harkess A."/>
            <person name="Leebens-Mack J."/>
            <person name="Louveau T."/>
            <person name="Stephenson M.J."/>
            <person name="Osbourn A."/>
        </authorList>
    </citation>
    <scope>NUCLEOTIDE SEQUENCE</scope>
    <source>
        <strain evidence="3">S10</strain>
    </source>
</reference>
<protein>
    <recommendedName>
        <fullName evidence="1">MMS19 nucleotide excision repair protein</fullName>
    </recommendedName>
</protein>
<dbReference type="PANTHER" id="PTHR12891:SF0">
    <property type="entry name" value="MMS19 NUCLEOTIDE EXCISION REPAIR PROTEIN HOMOLOG"/>
    <property type="match status" value="1"/>
</dbReference>
<comment type="function">
    <text evidence="1">Key component of the cytosolic iron-sulfur protein assembly (CIA) complex, a multiprotein complex that mediates the incorporation of iron-sulfur cluster into apoproteins specifically involved in DNA metabolism and genomic integrity. In the CIA complex, MMS19 acts as an adapter between early-acting CIA components and a subset of cellular target iron-sulfur proteins.</text>
</comment>
<dbReference type="InterPro" id="IPR011989">
    <property type="entry name" value="ARM-like"/>
</dbReference>
<feature type="domain" description="MMS19 N-terminal" evidence="2">
    <location>
        <begin position="46"/>
        <end position="314"/>
    </location>
</feature>
<dbReference type="InterPro" id="IPR016024">
    <property type="entry name" value="ARM-type_fold"/>
</dbReference>
<keyword evidence="1" id="KW-0227">DNA damage</keyword>
<dbReference type="KEGG" id="qsa:O6P43_018217"/>
<dbReference type="InterPro" id="IPR029240">
    <property type="entry name" value="MMS19_N"/>
</dbReference>
<dbReference type="AlphaFoldDB" id="A0AAD7LTG6"/>
<comment type="similarity">
    <text evidence="1">Belongs to the MET18/MMS19 family.</text>
</comment>
<evidence type="ECO:0000313" key="3">
    <source>
        <dbReference type="EMBL" id="KAJ7963076.1"/>
    </source>
</evidence>
<evidence type="ECO:0000313" key="4">
    <source>
        <dbReference type="Proteomes" id="UP001163823"/>
    </source>
</evidence>
<evidence type="ECO:0000256" key="1">
    <source>
        <dbReference type="RuleBase" id="RU367072"/>
    </source>
</evidence>
<gene>
    <name evidence="3" type="ORF">O6P43_018217</name>
</gene>
<dbReference type="GO" id="GO:0097361">
    <property type="term" value="C:cytosolic [4Fe-4S] assembly targeting complex"/>
    <property type="evidence" value="ECO:0007669"/>
    <property type="project" value="UniProtKB-UniRule"/>
</dbReference>
<name>A0AAD7LTG6_QUISA</name>
<dbReference type="GO" id="GO:0005634">
    <property type="term" value="C:nucleus"/>
    <property type="evidence" value="ECO:0007669"/>
    <property type="project" value="UniProtKB-SubCell"/>
</dbReference>
<accession>A0AAD7LTG6</accession>
<dbReference type="Pfam" id="PF14500">
    <property type="entry name" value="MMS19_N"/>
    <property type="match status" value="1"/>
</dbReference>
<dbReference type="InterPro" id="IPR039920">
    <property type="entry name" value="MMS19"/>
</dbReference>
<sequence length="1114" mass="122875">MAEQSHLTQHIESFVDSSRTSTQLAASLDAVASLVKTDALTIESLVREMGMYLTTTDNIVRARGILLLAEVLKCIESKHLESATIHSLIGFFTDRLADWKALRGALVGCLALLKRTSSAGVVTGSDAKVAAQSYLQNLQVQSLGQHDRKLCFELLDCMLERYPKAVAELGDDLIYGICEAIDAEKDPECLMLTFHIIESLVQLFPDPSGPLASFAGDIFEILGCYFPIHFTHPKGENVDVQRDDLSRALMSAFSSTPLFEPFVIPLLLEKMSSSLQSSKVDSLKYLSNCSSKYGGDRMTKHARAIWSSLKDAILSSLQEPVFLSSSELTDGLDFQDNEIVTEALSLLEQLIMQNNDLLLSLIVGDEDVNMIFNSTTSYEEYNDISLQGKQKLHAIGRLLYITAKTSIASCNIVFGSLFSRLMDLLGFSMRNTSGDSLLIDDYVPSERLHFGGLYLAIEMLSGFRNLIAGSENLILQSLSEHEICCGMLCSFSTSLVKAFGSILATSSNNGPLDSDIYIGVAGLQIMATFPGDDFPVTKYIFENILVTFMSIITSEFNKLTLWKLALKALVRIGSFIDRFHQSERASSYCHIIVDNLVSVVSLDDSIMPLLVKLEALSAIGTSGMNYMMKIARGLEEAIFSNLSDVYVHGNLKSVEIVVQLLECYSCKVLPWIHEKGGAEEVVMQFAFNIWSQIENCLDFSVHVLEKGLLNATMKAIKFAVSSCSVENQNIIIQKAYSVLASNTSFQLNESMFISSSIELEGLQLSPKAYNLSQRDEWILSLFASVVIAVYPQTHIPNIRAILHLFLTTLLKGVVPAAKALGSMINKLVQKSNGAEVSNDCTLEEALNMIFDTKIWFDDNGILKRCGGLGNSSGVGLTDLCLGVANNRLLQVHAISGLAWIGKGLLLQGHQKLRDVTMIFLDCITSGRIRGALPLMQHFNGFFSTMVPILQSLIVRSDSSFSRSLLYRAFVHIMSETPLVVILGDAKKLIPILLDCLSMLTEDIPDRDLLYGLLLVLSGILTDKNGQEAVTENAHIIINCLMTLIVYPHNTLVRETAIQCLVAMSELPHVRIYPMRTQVLRAISKGLDDSRRAVRQEAVRCRQAWASIASRSLRC</sequence>
<dbReference type="GO" id="GO:0051604">
    <property type="term" value="P:protein maturation"/>
    <property type="evidence" value="ECO:0007669"/>
    <property type="project" value="UniProtKB-UniRule"/>
</dbReference>
<comment type="caution">
    <text evidence="3">The sequence shown here is derived from an EMBL/GenBank/DDBJ whole genome shotgun (WGS) entry which is preliminary data.</text>
</comment>
<dbReference type="EMBL" id="JARAOO010000007">
    <property type="protein sequence ID" value="KAJ7963076.1"/>
    <property type="molecule type" value="Genomic_DNA"/>
</dbReference>
<dbReference type="GO" id="GO:0006281">
    <property type="term" value="P:DNA repair"/>
    <property type="evidence" value="ECO:0007669"/>
    <property type="project" value="UniProtKB-UniRule"/>
</dbReference>
<keyword evidence="1" id="KW-0234">DNA repair</keyword>
<evidence type="ECO:0000259" key="2">
    <source>
        <dbReference type="Pfam" id="PF14500"/>
    </source>
</evidence>
<organism evidence="3 4">
    <name type="scientific">Quillaja saponaria</name>
    <name type="common">Soap bark tree</name>
    <dbReference type="NCBI Taxonomy" id="32244"/>
    <lineage>
        <taxon>Eukaryota</taxon>
        <taxon>Viridiplantae</taxon>
        <taxon>Streptophyta</taxon>
        <taxon>Embryophyta</taxon>
        <taxon>Tracheophyta</taxon>
        <taxon>Spermatophyta</taxon>
        <taxon>Magnoliopsida</taxon>
        <taxon>eudicotyledons</taxon>
        <taxon>Gunneridae</taxon>
        <taxon>Pentapetalae</taxon>
        <taxon>rosids</taxon>
        <taxon>fabids</taxon>
        <taxon>Fabales</taxon>
        <taxon>Quillajaceae</taxon>
        <taxon>Quillaja</taxon>
    </lineage>
</organism>
<keyword evidence="4" id="KW-1185">Reference proteome</keyword>
<dbReference type="PANTHER" id="PTHR12891">
    <property type="entry name" value="DNA REPAIR/TRANSCRIPTION PROTEIN MET18/MMS19"/>
    <property type="match status" value="1"/>
</dbReference>
<dbReference type="SUPFAM" id="SSF48371">
    <property type="entry name" value="ARM repeat"/>
    <property type="match status" value="1"/>
</dbReference>